<evidence type="ECO:0000313" key="2">
    <source>
        <dbReference type="Proteomes" id="UP000286134"/>
    </source>
</evidence>
<name>A0A420HR08_9PEZI</name>
<sequence>MGTRGLLGLIIGGKRRGIYNHWDSYPSGLGKDIVKFILSLKPEQWDEMVKILNEITWVSQNDEADEATAEKYLALGYGRKRLLEFDDEVDSSWTDLLNDCRGADNLIEMQKGNLKHAIEAVHFHQDTLFCEWAYFIDFEKRTLESYQALDLLDTVSFDDLKEVGLKYIERLEKACRADAEEEEAMVEKDH</sequence>
<reference evidence="1 2" key="1">
    <citation type="journal article" date="2018" name="BMC Genomics">
        <title>Comparative genome analyses reveal sequence features reflecting distinct modes of host-adaptation between dicot and monocot powdery mildew.</title>
        <authorList>
            <person name="Wu Y."/>
            <person name="Ma X."/>
            <person name="Pan Z."/>
            <person name="Kale S.D."/>
            <person name="Song Y."/>
            <person name="King H."/>
            <person name="Zhang Q."/>
            <person name="Presley C."/>
            <person name="Deng X."/>
            <person name="Wei C.I."/>
            <person name="Xiao S."/>
        </authorList>
    </citation>
    <scope>NUCLEOTIDE SEQUENCE [LARGE SCALE GENOMIC DNA]</scope>
    <source>
        <strain evidence="1">UMSG2</strain>
    </source>
</reference>
<evidence type="ECO:0000313" key="1">
    <source>
        <dbReference type="EMBL" id="RKF59819.1"/>
    </source>
</evidence>
<comment type="caution">
    <text evidence="1">The sequence shown here is derived from an EMBL/GenBank/DDBJ whole genome shotgun (WGS) entry which is preliminary data.</text>
</comment>
<protein>
    <submittedName>
        <fullName evidence="1">Uncharacterized protein</fullName>
    </submittedName>
</protein>
<proteinExistence type="predicted"/>
<accession>A0A420HR08</accession>
<dbReference type="EMBL" id="MCFK01005697">
    <property type="protein sequence ID" value="RKF59819.1"/>
    <property type="molecule type" value="Genomic_DNA"/>
</dbReference>
<dbReference type="OrthoDB" id="3938867at2759"/>
<dbReference type="AlphaFoldDB" id="A0A420HR08"/>
<keyword evidence="2" id="KW-1185">Reference proteome</keyword>
<organism evidence="1 2">
    <name type="scientific">Erysiphe neolycopersici</name>
    <dbReference type="NCBI Taxonomy" id="212602"/>
    <lineage>
        <taxon>Eukaryota</taxon>
        <taxon>Fungi</taxon>
        <taxon>Dikarya</taxon>
        <taxon>Ascomycota</taxon>
        <taxon>Pezizomycotina</taxon>
        <taxon>Leotiomycetes</taxon>
        <taxon>Erysiphales</taxon>
        <taxon>Erysiphaceae</taxon>
        <taxon>Erysiphe</taxon>
    </lineage>
</organism>
<dbReference type="Proteomes" id="UP000286134">
    <property type="component" value="Unassembled WGS sequence"/>
</dbReference>
<gene>
    <name evidence="1" type="ORF">OnM2_056055</name>
</gene>